<comment type="caution">
    <text evidence="2">The sequence shown here is derived from an EMBL/GenBank/DDBJ whole genome shotgun (WGS) entry which is preliminary data.</text>
</comment>
<feature type="transmembrane region" description="Helical" evidence="1">
    <location>
        <begin position="78"/>
        <end position="97"/>
    </location>
</feature>
<evidence type="ECO:0000313" key="2">
    <source>
        <dbReference type="EMBL" id="CAI6324383.1"/>
    </source>
</evidence>
<reference evidence="2" key="1">
    <citation type="submission" date="2023-01" db="EMBL/GenBank/DDBJ databases">
        <authorList>
            <person name="Van Ghelder C."/>
            <person name="Rancurel C."/>
        </authorList>
    </citation>
    <scope>NUCLEOTIDE SEQUENCE</scope>
    <source>
        <strain evidence="2">CNCM I-4278</strain>
    </source>
</reference>
<keyword evidence="1" id="KW-0472">Membrane</keyword>
<feature type="transmembrane region" description="Helical" evidence="1">
    <location>
        <begin position="34"/>
        <end position="54"/>
    </location>
</feature>
<organism evidence="2 3">
    <name type="scientific">Periconia digitata</name>
    <dbReference type="NCBI Taxonomy" id="1303443"/>
    <lineage>
        <taxon>Eukaryota</taxon>
        <taxon>Fungi</taxon>
        <taxon>Dikarya</taxon>
        <taxon>Ascomycota</taxon>
        <taxon>Pezizomycotina</taxon>
        <taxon>Dothideomycetes</taxon>
        <taxon>Pleosporomycetidae</taxon>
        <taxon>Pleosporales</taxon>
        <taxon>Massarineae</taxon>
        <taxon>Periconiaceae</taxon>
        <taxon>Periconia</taxon>
    </lineage>
</organism>
<evidence type="ECO:0000256" key="1">
    <source>
        <dbReference type="SAM" id="Phobius"/>
    </source>
</evidence>
<evidence type="ECO:0000313" key="3">
    <source>
        <dbReference type="Proteomes" id="UP001152607"/>
    </source>
</evidence>
<name>A0A9W4U977_9PLEO</name>
<dbReference type="AlphaFoldDB" id="A0A9W4U977"/>
<sequence length="102" mass="11388">MRQMHFHISATRGGGNNSGLLSVNSASDHNVMACIYLGMYLSMYLCMHVGITYLSQLSDFFFSLGCSTSKLDKSDQGLLFSSPLWNLLLSLLFRMSYDNCIV</sequence>
<keyword evidence="1" id="KW-0812">Transmembrane</keyword>
<protein>
    <submittedName>
        <fullName evidence="2">Uncharacterized protein</fullName>
    </submittedName>
</protein>
<keyword evidence="1" id="KW-1133">Transmembrane helix</keyword>
<gene>
    <name evidence="2" type="ORF">PDIGIT_LOCUS3729</name>
</gene>
<proteinExistence type="predicted"/>
<keyword evidence="3" id="KW-1185">Reference proteome</keyword>
<dbReference type="Proteomes" id="UP001152607">
    <property type="component" value="Unassembled WGS sequence"/>
</dbReference>
<accession>A0A9W4U977</accession>
<dbReference type="EMBL" id="CAOQHR010000002">
    <property type="protein sequence ID" value="CAI6324383.1"/>
    <property type="molecule type" value="Genomic_DNA"/>
</dbReference>